<dbReference type="PIRSF" id="PIRSF039102">
    <property type="entry name" value="Ddl/VanB"/>
    <property type="match status" value="1"/>
</dbReference>
<evidence type="ECO:0000256" key="8">
    <source>
        <dbReference type="ARBA" id="ARBA00022741"/>
    </source>
</evidence>
<comment type="cofactor">
    <cofactor evidence="1">
        <name>Mn(2+)</name>
        <dbReference type="ChEBI" id="CHEBI:29035"/>
    </cofactor>
</comment>
<sequence length="304" mass="33300">MSKHVAVIYGGWSAERPVSLSSGTECIKALREKGYRVTEIDADRDLAAQLAAIDPKPDVVFNALHGRWGEDGCVQGLLEIMGIPYTHSGVRASSIAMDKMSAKAMFMEYDIPCARHVWVSRDEIASGNALPPPYVLKPNNEGSSVGVEIILTAEEEQNMLAREWTHGDGVMQEEFIPGREMTVAVKDGKAMEIIEILTGNHAFYDFESKYVAGGSEHIIPADIPGDLRAKIQDCAEKAYRALGCRGIARADFRYDPTEDRVAILEINTQPGMTPTSLVPDAARHDGLSFADIVAWMVEDASCER</sequence>
<evidence type="ECO:0000256" key="9">
    <source>
        <dbReference type="ARBA" id="ARBA00022840"/>
    </source>
</evidence>
<evidence type="ECO:0000256" key="10">
    <source>
        <dbReference type="ARBA" id="ARBA00022960"/>
    </source>
</evidence>
<keyword evidence="6 14" id="KW-0963">Cytoplasm</keyword>
<evidence type="ECO:0000256" key="16">
    <source>
        <dbReference type="PIRSR" id="PIRSR039102-3"/>
    </source>
</evidence>
<accession>A0A154LBN7</accession>
<gene>
    <name evidence="14" type="primary">ddl</name>
    <name evidence="19" type="ORF">AUP42_00110</name>
</gene>
<dbReference type="HAMAP" id="MF_00047">
    <property type="entry name" value="Dala_Dala_lig"/>
    <property type="match status" value="1"/>
</dbReference>
<dbReference type="Pfam" id="PF01820">
    <property type="entry name" value="Dala_Dala_lig_N"/>
    <property type="match status" value="1"/>
</dbReference>
<evidence type="ECO:0000256" key="4">
    <source>
        <dbReference type="ARBA" id="ARBA00010871"/>
    </source>
</evidence>
<evidence type="ECO:0000256" key="17">
    <source>
        <dbReference type="PROSITE-ProRule" id="PRU00409"/>
    </source>
</evidence>
<proteinExistence type="inferred from homology"/>
<dbReference type="GO" id="GO:0008716">
    <property type="term" value="F:D-alanine-D-alanine ligase activity"/>
    <property type="evidence" value="ECO:0007669"/>
    <property type="project" value="UniProtKB-UniRule"/>
</dbReference>
<evidence type="ECO:0000256" key="3">
    <source>
        <dbReference type="ARBA" id="ARBA00004496"/>
    </source>
</evidence>
<comment type="cofactor">
    <cofactor evidence="16">
        <name>Mg(2+)</name>
        <dbReference type="ChEBI" id="CHEBI:18420"/>
    </cofactor>
    <cofactor evidence="16">
        <name>Mn(2+)</name>
        <dbReference type="ChEBI" id="CHEBI:29035"/>
    </cofactor>
    <text evidence="16">Binds 2 magnesium or manganese ions per subunit.</text>
</comment>
<dbReference type="InterPro" id="IPR000291">
    <property type="entry name" value="D-Ala_lig_Van_CS"/>
</dbReference>
<feature type="domain" description="ATP-grasp" evidence="18">
    <location>
        <begin position="103"/>
        <end position="298"/>
    </location>
</feature>
<evidence type="ECO:0000256" key="11">
    <source>
        <dbReference type="ARBA" id="ARBA00022984"/>
    </source>
</evidence>
<keyword evidence="10 14" id="KW-0133">Cell shape</keyword>
<evidence type="ECO:0000313" key="20">
    <source>
        <dbReference type="Proteomes" id="UP000076335"/>
    </source>
</evidence>
<dbReference type="PANTHER" id="PTHR23132">
    <property type="entry name" value="D-ALANINE--D-ALANINE LIGASE"/>
    <property type="match status" value="1"/>
</dbReference>
<dbReference type="PROSITE" id="PS00844">
    <property type="entry name" value="DALA_DALA_LIGASE_2"/>
    <property type="match status" value="1"/>
</dbReference>
<evidence type="ECO:0000256" key="12">
    <source>
        <dbReference type="ARBA" id="ARBA00023316"/>
    </source>
</evidence>
<dbReference type="InterPro" id="IPR011095">
    <property type="entry name" value="Dala_Dala_lig_C"/>
</dbReference>
<dbReference type="Gene3D" id="3.30.470.20">
    <property type="entry name" value="ATP-grasp fold, B domain"/>
    <property type="match status" value="1"/>
</dbReference>
<comment type="similarity">
    <text evidence="4 14">Belongs to the D-alanine--D-alanine ligase family.</text>
</comment>
<dbReference type="EMBL" id="LPVY01000001">
    <property type="protein sequence ID" value="KZB69457.1"/>
    <property type="molecule type" value="Genomic_DNA"/>
</dbReference>
<dbReference type="GO" id="GO:0008360">
    <property type="term" value="P:regulation of cell shape"/>
    <property type="evidence" value="ECO:0007669"/>
    <property type="project" value="UniProtKB-KW"/>
</dbReference>
<dbReference type="EC" id="6.3.2.4" evidence="5 14"/>
<keyword evidence="16" id="KW-0460">Magnesium</keyword>
<comment type="subcellular location">
    <subcellularLocation>
        <location evidence="3 14">Cytoplasm</location>
    </subcellularLocation>
</comment>
<feature type="binding site" evidence="16">
    <location>
        <position position="265"/>
    </location>
    <ligand>
        <name>Mg(2+)</name>
        <dbReference type="ChEBI" id="CHEBI:18420"/>
        <label>1</label>
    </ligand>
</feature>
<dbReference type="InterPro" id="IPR013815">
    <property type="entry name" value="ATP_grasp_subdomain_1"/>
</dbReference>
<dbReference type="SUPFAM" id="SSF56059">
    <property type="entry name" value="Glutathione synthetase ATP-binding domain-like"/>
    <property type="match status" value="1"/>
</dbReference>
<keyword evidence="12 14" id="KW-0961">Cell wall biogenesis/degradation</keyword>
<feature type="active site" evidence="15">
    <location>
        <position position="143"/>
    </location>
</feature>
<dbReference type="InterPro" id="IPR011761">
    <property type="entry name" value="ATP-grasp"/>
</dbReference>
<dbReference type="Gene3D" id="3.30.1490.20">
    <property type="entry name" value="ATP-grasp fold, A domain"/>
    <property type="match status" value="1"/>
</dbReference>
<dbReference type="NCBIfam" id="TIGR01205">
    <property type="entry name" value="D_ala_D_alaTIGR"/>
    <property type="match status" value="1"/>
</dbReference>
<evidence type="ECO:0000256" key="7">
    <source>
        <dbReference type="ARBA" id="ARBA00022598"/>
    </source>
</evidence>
<dbReference type="Pfam" id="PF07478">
    <property type="entry name" value="Dala_Dala_lig_C"/>
    <property type="match status" value="1"/>
</dbReference>
<keyword evidence="7 14" id="KW-0436">Ligase</keyword>
<comment type="pathway">
    <text evidence="14">Cell wall biogenesis; peptidoglycan biosynthesis.</text>
</comment>
<feature type="binding site" evidence="16">
    <location>
        <position position="265"/>
    </location>
    <ligand>
        <name>Mg(2+)</name>
        <dbReference type="ChEBI" id="CHEBI:18420"/>
        <label>2</label>
    </ligand>
</feature>
<protein>
    <recommendedName>
        <fullName evidence="5 14">D-alanine--D-alanine ligase</fullName>
        <ecNumber evidence="5 14">6.3.2.4</ecNumber>
    </recommendedName>
    <alternativeName>
        <fullName evidence="14">D-Ala-D-Ala ligase</fullName>
    </alternativeName>
    <alternativeName>
        <fullName evidence="14">D-alanylalanine synthetase</fullName>
    </alternativeName>
</protein>
<comment type="caution">
    <text evidence="19">The sequence shown here is derived from an EMBL/GenBank/DDBJ whole genome shotgun (WGS) entry which is preliminary data.</text>
</comment>
<dbReference type="Gene3D" id="3.40.50.20">
    <property type="match status" value="1"/>
</dbReference>
<evidence type="ECO:0000256" key="6">
    <source>
        <dbReference type="ARBA" id="ARBA00022490"/>
    </source>
</evidence>
<evidence type="ECO:0000256" key="5">
    <source>
        <dbReference type="ARBA" id="ARBA00012216"/>
    </source>
</evidence>
<dbReference type="PROSITE" id="PS00843">
    <property type="entry name" value="DALA_DALA_LIGASE_1"/>
    <property type="match status" value="1"/>
</dbReference>
<keyword evidence="16" id="KW-0479">Metal-binding</keyword>
<feature type="active site" evidence="15">
    <location>
        <position position="15"/>
    </location>
</feature>
<feature type="binding site" evidence="16">
    <location>
        <position position="267"/>
    </location>
    <ligand>
        <name>Mg(2+)</name>
        <dbReference type="ChEBI" id="CHEBI:18420"/>
        <label>2</label>
    </ligand>
</feature>
<dbReference type="AlphaFoldDB" id="A0A154LBN7"/>
<dbReference type="GO" id="GO:0046872">
    <property type="term" value="F:metal ion binding"/>
    <property type="evidence" value="ECO:0007669"/>
    <property type="project" value="UniProtKB-KW"/>
</dbReference>
<dbReference type="GO" id="GO:0005737">
    <property type="term" value="C:cytoplasm"/>
    <property type="evidence" value="ECO:0007669"/>
    <property type="project" value="UniProtKB-SubCell"/>
</dbReference>
<name>A0A154LBN7_9PROT</name>
<feature type="active site" evidence="15">
    <location>
        <position position="276"/>
    </location>
</feature>
<evidence type="ECO:0000256" key="2">
    <source>
        <dbReference type="ARBA" id="ARBA00003921"/>
    </source>
</evidence>
<evidence type="ECO:0000313" key="19">
    <source>
        <dbReference type="EMBL" id="KZB69457.1"/>
    </source>
</evidence>
<dbReference type="GO" id="GO:0071555">
    <property type="term" value="P:cell wall organization"/>
    <property type="evidence" value="ECO:0007669"/>
    <property type="project" value="UniProtKB-KW"/>
</dbReference>
<dbReference type="GO" id="GO:0005524">
    <property type="term" value="F:ATP binding"/>
    <property type="evidence" value="ECO:0007669"/>
    <property type="project" value="UniProtKB-UniRule"/>
</dbReference>
<dbReference type="SUPFAM" id="SSF52440">
    <property type="entry name" value="PreATP-grasp domain"/>
    <property type="match status" value="1"/>
</dbReference>
<evidence type="ECO:0000256" key="15">
    <source>
        <dbReference type="PIRSR" id="PIRSR039102-1"/>
    </source>
</evidence>
<dbReference type="InterPro" id="IPR011127">
    <property type="entry name" value="Dala_Dala_lig_N"/>
</dbReference>
<dbReference type="RefSeq" id="WP_062947726.1">
    <property type="nucleotide sequence ID" value="NZ_LPVY01000001.1"/>
</dbReference>
<dbReference type="UniPathway" id="UPA00219"/>
<keyword evidence="16" id="KW-0464">Manganese</keyword>
<dbReference type="NCBIfam" id="NF002378">
    <property type="entry name" value="PRK01372.1"/>
    <property type="match status" value="1"/>
</dbReference>
<evidence type="ECO:0000256" key="1">
    <source>
        <dbReference type="ARBA" id="ARBA00001936"/>
    </source>
</evidence>
<dbReference type="OrthoDB" id="9813261at2"/>
<dbReference type="InterPro" id="IPR005905">
    <property type="entry name" value="D_ala_D_ala"/>
</dbReference>
<keyword evidence="11 14" id="KW-0573">Peptidoglycan synthesis</keyword>
<keyword evidence="8 17" id="KW-0547">Nucleotide-binding</keyword>
<dbReference type="PROSITE" id="PS50975">
    <property type="entry name" value="ATP_GRASP"/>
    <property type="match status" value="1"/>
</dbReference>
<keyword evidence="9 17" id="KW-0067">ATP-binding</keyword>
<feature type="binding site" evidence="16">
    <location>
        <position position="251"/>
    </location>
    <ligand>
        <name>Mg(2+)</name>
        <dbReference type="ChEBI" id="CHEBI:18420"/>
        <label>1</label>
    </ligand>
</feature>
<evidence type="ECO:0000259" key="18">
    <source>
        <dbReference type="PROSITE" id="PS50975"/>
    </source>
</evidence>
<dbReference type="GO" id="GO:0009252">
    <property type="term" value="P:peptidoglycan biosynthetic process"/>
    <property type="evidence" value="ECO:0007669"/>
    <property type="project" value="UniProtKB-UniRule"/>
</dbReference>
<comment type="catalytic activity">
    <reaction evidence="13 14">
        <text>2 D-alanine + ATP = D-alanyl-D-alanine + ADP + phosphate + H(+)</text>
        <dbReference type="Rhea" id="RHEA:11224"/>
        <dbReference type="ChEBI" id="CHEBI:15378"/>
        <dbReference type="ChEBI" id="CHEBI:30616"/>
        <dbReference type="ChEBI" id="CHEBI:43474"/>
        <dbReference type="ChEBI" id="CHEBI:57416"/>
        <dbReference type="ChEBI" id="CHEBI:57822"/>
        <dbReference type="ChEBI" id="CHEBI:456216"/>
        <dbReference type="EC" id="6.3.2.4"/>
    </reaction>
</comment>
<dbReference type="Proteomes" id="UP000076335">
    <property type="component" value="Unassembled WGS sequence"/>
</dbReference>
<reference evidence="19 20" key="1">
    <citation type="submission" date="2015-12" db="EMBL/GenBank/DDBJ databases">
        <title>Genome sequence of Thalassospira lucentensis MCCC 1A02072.</title>
        <authorList>
            <person name="Lu L."/>
            <person name="Lai Q."/>
            <person name="Shao Z."/>
            <person name="Qian P."/>
        </authorList>
    </citation>
    <scope>NUCLEOTIDE SEQUENCE [LARGE SCALE GENOMIC DNA]</scope>
    <source>
        <strain evidence="19 20">MCCC 1A02072</strain>
    </source>
</reference>
<organism evidence="19 20">
    <name type="scientific">Thalassospira lucentensis</name>
    <dbReference type="NCBI Taxonomy" id="168935"/>
    <lineage>
        <taxon>Bacteria</taxon>
        <taxon>Pseudomonadati</taxon>
        <taxon>Pseudomonadota</taxon>
        <taxon>Alphaproteobacteria</taxon>
        <taxon>Rhodospirillales</taxon>
        <taxon>Thalassospiraceae</taxon>
        <taxon>Thalassospira</taxon>
    </lineage>
</organism>
<dbReference type="InterPro" id="IPR016185">
    <property type="entry name" value="PreATP-grasp_dom_sf"/>
</dbReference>
<dbReference type="PANTHER" id="PTHR23132:SF23">
    <property type="entry name" value="D-ALANINE--D-ALANINE LIGASE B"/>
    <property type="match status" value="1"/>
</dbReference>
<evidence type="ECO:0000256" key="14">
    <source>
        <dbReference type="HAMAP-Rule" id="MF_00047"/>
    </source>
</evidence>
<comment type="function">
    <text evidence="2 14">Cell wall formation.</text>
</comment>
<evidence type="ECO:0000256" key="13">
    <source>
        <dbReference type="ARBA" id="ARBA00047614"/>
    </source>
</evidence>